<organism evidence="2 3">
    <name type="scientific">Dreissena polymorpha</name>
    <name type="common">Zebra mussel</name>
    <name type="synonym">Mytilus polymorpha</name>
    <dbReference type="NCBI Taxonomy" id="45954"/>
    <lineage>
        <taxon>Eukaryota</taxon>
        <taxon>Metazoa</taxon>
        <taxon>Spiralia</taxon>
        <taxon>Lophotrochozoa</taxon>
        <taxon>Mollusca</taxon>
        <taxon>Bivalvia</taxon>
        <taxon>Autobranchia</taxon>
        <taxon>Heteroconchia</taxon>
        <taxon>Euheterodonta</taxon>
        <taxon>Imparidentia</taxon>
        <taxon>Neoheterodontei</taxon>
        <taxon>Myida</taxon>
        <taxon>Dreissenoidea</taxon>
        <taxon>Dreissenidae</taxon>
        <taxon>Dreissena</taxon>
    </lineage>
</organism>
<dbReference type="Gene3D" id="2.10.70.10">
    <property type="entry name" value="Complement Module, domain 1"/>
    <property type="match status" value="1"/>
</dbReference>
<dbReference type="Pfam" id="PF05375">
    <property type="entry name" value="Pacifastin_I"/>
    <property type="match status" value="1"/>
</dbReference>
<keyword evidence="3" id="KW-1185">Reference proteome</keyword>
<gene>
    <name evidence="2" type="ORF">DPMN_076888</name>
</gene>
<protein>
    <recommendedName>
        <fullName evidence="1">Pacifastin domain-containing protein</fullName>
    </recommendedName>
</protein>
<accession>A0A9D3YJW1</accession>
<dbReference type="AlphaFoldDB" id="A0A9D3YJW1"/>
<dbReference type="EMBL" id="JAIWYP010000015">
    <property type="protein sequence ID" value="KAH3701892.1"/>
    <property type="molecule type" value="Genomic_DNA"/>
</dbReference>
<reference evidence="2" key="1">
    <citation type="journal article" date="2019" name="bioRxiv">
        <title>The Genome of the Zebra Mussel, Dreissena polymorpha: A Resource for Invasive Species Research.</title>
        <authorList>
            <person name="McCartney M.A."/>
            <person name="Auch B."/>
            <person name="Kono T."/>
            <person name="Mallez S."/>
            <person name="Zhang Y."/>
            <person name="Obille A."/>
            <person name="Becker A."/>
            <person name="Abrahante J.E."/>
            <person name="Garbe J."/>
            <person name="Badalamenti J.P."/>
            <person name="Herman A."/>
            <person name="Mangelson H."/>
            <person name="Liachko I."/>
            <person name="Sullivan S."/>
            <person name="Sone E.D."/>
            <person name="Koren S."/>
            <person name="Silverstein K.A.T."/>
            <person name="Beckman K.B."/>
            <person name="Gohl D.M."/>
        </authorList>
    </citation>
    <scope>NUCLEOTIDE SEQUENCE</scope>
    <source>
        <strain evidence="2">Duluth1</strain>
        <tissue evidence="2">Whole animal</tissue>
    </source>
</reference>
<feature type="domain" description="Pacifastin" evidence="1">
    <location>
        <begin position="49"/>
        <end position="76"/>
    </location>
</feature>
<name>A0A9D3YJW1_DREPO</name>
<proteinExistence type="predicted"/>
<sequence>MHCVHHFDSVPDKCANAACLAIFCEGQYKPPGECCFVCPCFYKGKKYKEGESFMEDCNSCTCGFNGEVTCTKKACGGSGKK</sequence>
<dbReference type="InterPro" id="IPR008037">
    <property type="entry name" value="Pacifastin_dom"/>
</dbReference>
<dbReference type="GO" id="GO:0030414">
    <property type="term" value="F:peptidase inhibitor activity"/>
    <property type="evidence" value="ECO:0007669"/>
    <property type="project" value="InterPro"/>
</dbReference>
<comment type="caution">
    <text evidence="2">The sequence shown here is derived from an EMBL/GenBank/DDBJ whole genome shotgun (WGS) entry which is preliminary data.</text>
</comment>
<dbReference type="Proteomes" id="UP000828390">
    <property type="component" value="Unassembled WGS sequence"/>
</dbReference>
<dbReference type="SUPFAM" id="SSF57603">
    <property type="entry name" value="FnI-like domain"/>
    <property type="match status" value="1"/>
</dbReference>
<evidence type="ECO:0000259" key="1">
    <source>
        <dbReference type="Pfam" id="PF05375"/>
    </source>
</evidence>
<evidence type="ECO:0000313" key="3">
    <source>
        <dbReference type="Proteomes" id="UP000828390"/>
    </source>
</evidence>
<evidence type="ECO:0000313" key="2">
    <source>
        <dbReference type="EMBL" id="KAH3701892.1"/>
    </source>
</evidence>
<reference evidence="2" key="2">
    <citation type="submission" date="2020-11" db="EMBL/GenBank/DDBJ databases">
        <authorList>
            <person name="McCartney M.A."/>
            <person name="Auch B."/>
            <person name="Kono T."/>
            <person name="Mallez S."/>
            <person name="Becker A."/>
            <person name="Gohl D.M."/>
            <person name="Silverstein K.A.T."/>
            <person name="Koren S."/>
            <person name="Bechman K.B."/>
            <person name="Herman A."/>
            <person name="Abrahante J.E."/>
            <person name="Garbe J."/>
        </authorList>
    </citation>
    <scope>NUCLEOTIDE SEQUENCE</scope>
    <source>
        <strain evidence="2">Duluth1</strain>
        <tissue evidence="2">Whole animal</tissue>
    </source>
</reference>